<dbReference type="InterPro" id="IPR003593">
    <property type="entry name" value="AAA+_ATPase"/>
</dbReference>
<dbReference type="Gene3D" id="3.30.450.90">
    <property type="match status" value="1"/>
</dbReference>
<evidence type="ECO:0000313" key="6">
    <source>
        <dbReference type="Proteomes" id="UP000257706"/>
    </source>
</evidence>
<evidence type="ECO:0000256" key="2">
    <source>
        <dbReference type="ARBA" id="ARBA00022741"/>
    </source>
</evidence>
<dbReference type="PROSITE" id="PS00662">
    <property type="entry name" value="T2SP_E"/>
    <property type="match status" value="1"/>
</dbReference>
<dbReference type="SUPFAM" id="SSF52540">
    <property type="entry name" value="P-loop containing nucleoside triphosphate hydrolases"/>
    <property type="match status" value="1"/>
</dbReference>
<evidence type="ECO:0000259" key="4">
    <source>
        <dbReference type="PROSITE" id="PS00662"/>
    </source>
</evidence>
<dbReference type="InterPro" id="IPR007831">
    <property type="entry name" value="T2SS_GspE_N"/>
</dbReference>
<dbReference type="Pfam" id="PF05157">
    <property type="entry name" value="MshEN"/>
    <property type="match status" value="1"/>
</dbReference>
<evidence type="ECO:0000256" key="3">
    <source>
        <dbReference type="ARBA" id="ARBA00022840"/>
    </source>
</evidence>
<proteinExistence type="inferred from homology"/>
<protein>
    <recommendedName>
        <fullName evidence="4">Bacterial type II secretion system protein E domain-containing protein</fullName>
    </recommendedName>
</protein>
<name>A0A3B9IPX4_9PROT</name>
<reference evidence="5 6" key="1">
    <citation type="journal article" date="2018" name="Nat. Biotechnol.">
        <title>A standardized bacterial taxonomy based on genome phylogeny substantially revises the tree of life.</title>
        <authorList>
            <person name="Parks D.H."/>
            <person name="Chuvochina M."/>
            <person name="Waite D.W."/>
            <person name="Rinke C."/>
            <person name="Skarshewski A."/>
            <person name="Chaumeil P.A."/>
            <person name="Hugenholtz P."/>
        </authorList>
    </citation>
    <scope>NUCLEOTIDE SEQUENCE [LARGE SCALE GENOMIC DNA]</scope>
    <source>
        <strain evidence="5">UBA8739</strain>
    </source>
</reference>
<dbReference type="Gene3D" id="3.40.50.300">
    <property type="entry name" value="P-loop containing nucleotide triphosphate hydrolases"/>
    <property type="match status" value="1"/>
</dbReference>
<dbReference type="PANTHER" id="PTHR30258:SF2">
    <property type="entry name" value="COMG OPERON PROTEIN 1"/>
    <property type="match status" value="1"/>
</dbReference>
<dbReference type="EMBL" id="DMAI01000348">
    <property type="protein sequence ID" value="HAE49932.1"/>
    <property type="molecule type" value="Genomic_DNA"/>
</dbReference>
<dbReference type="GO" id="GO:0005886">
    <property type="term" value="C:plasma membrane"/>
    <property type="evidence" value="ECO:0007669"/>
    <property type="project" value="TreeGrafter"/>
</dbReference>
<dbReference type="Proteomes" id="UP000257706">
    <property type="component" value="Unassembled WGS sequence"/>
</dbReference>
<dbReference type="Gene3D" id="3.30.300.160">
    <property type="entry name" value="Type II secretion system, protein E, N-terminal domain"/>
    <property type="match status" value="1"/>
</dbReference>
<evidence type="ECO:0000256" key="1">
    <source>
        <dbReference type="ARBA" id="ARBA00006611"/>
    </source>
</evidence>
<keyword evidence="2" id="KW-0547">Nucleotide-binding</keyword>
<dbReference type="PANTHER" id="PTHR30258">
    <property type="entry name" value="TYPE II SECRETION SYSTEM PROTEIN GSPE-RELATED"/>
    <property type="match status" value="1"/>
</dbReference>
<dbReference type="GO" id="GO:0005524">
    <property type="term" value="F:ATP binding"/>
    <property type="evidence" value="ECO:0007669"/>
    <property type="project" value="UniProtKB-KW"/>
</dbReference>
<keyword evidence="3" id="KW-0067">ATP-binding</keyword>
<dbReference type="InterPro" id="IPR027417">
    <property type="entry name" value="P-loop_NTPase"/>
</dbReference>
<sequence length="562" mass="59643">MNMISGSKSETGGRDLADALMARGLLTADAARLVRREAERLPGGSLLRAIEHMGLVDEADLVAVLAAESGLAAWPGHPVPADPAGLSAELLVTAGAVPLGVERGELLLAMIDPDDLTAAETIRRRLGHAGQLRRMVIGRTAFARLIGRLHRNDPMIDAMIAAAAGSGVTPGLTIAAEHMPEDPFRDRPSADAEESAVTRLADMLIAAAVRAGASDLHLDPAPGHLGIRLRIDGVLTPFRLLDAAIASGLVTRFKVMAGLDAVLTLRPQDGRITSKIDGLAVEIRIATHPTVHGEAVVLRLLDADRRLRQLEGLGLTSRIVEGLRHIARRPDGIVVVAGPTGSGKSTTLRALTGLIDRRRLAVATLEDPVEYPLDGIRQTDLSRLPELSFADGIRSLMRQDPDVLLIGEMRDETTAAMAYRAAVTGHRVYTTLHAGDALGTIDRLRDLGLAPRRLAGVLAAILVQRLVRRLCPDCSPGPGIVGSGCPACGFTGFRGRIPVAELLIPDDAFEDLLAGDAARPHLAAHLSRCGHHSLLADAREIERRGLSTRDEIEAVVGPLDRP</sequence>
<evidence type="ECO:0000313" key="5">
    <source>
        <dbReference type="EMBL" id="HAE49932.1"/>
    </source>
</evidence>
<dbReference type="SMART" id="SM00382">
    <property type="entry name" value="AAA"/>
    <property type="match status" value="1"/>
</dbReference>
<dbReference type="CDD" id="cd01129">
    <property type="entry name" value="PulE-GspE-like"/>
    <property type="match status" value="1"/>
</dbReference>
<dbReference type="GO" id="GO:0016887">
    <property type="term" value="F:ATP hydrolysis activity"/>
    <property type="evidence" value="ECO:0007669"/>
    <property type="project" value="TreeGrafter"/>
</dbReference>
<dbReference type="AlphaFoldDB" id="A0A3B9IPX4"/>
<comment type="caution">
    <text evidence="5">The sequence shown here is derived from an EMBL/GenBank/DDBJ whole genome shotgun (WGS) entry which is preliminary data.</text>
</comment>
<comment type="similarity">
    <text evidence="1">Belongs to the GSP E family.</text>
</comment>
<dbReference type="Pfam" id="PF00437">
    <property type="entry name" value="T2SSE"/>
    <property type="match status" value="1"/>
</dbReference>
<gene>
    <name evidence="5" type="ORF">DCK97_21185</name>
</gene>
<dbReference type="InterPro" id="IPR001482">
    <property type="entry name" value="T2SS/T4SS_dom"/>
</dbReference>
<organism evidence="5 6">
    <name type="scientific">Tistrella mobilis</name>
    <dbReference type="NCBI Taxonomy" id="171437"/>
    <lineage>
        <taxon>Bacteria</taxon>
        <taxon>Pseudomonadati</taxon>
        <taxon>Pseudomonadota</taxon>
        <taxon>Alphaproteobacteria</taxon>
        <taxon>Geminicoccales</taxon>
        <taxon>Geminicoccaceae</taxon>
        <taxon>Tistrella</taxon>
    </lineage>
</organism>
<feature type="domain" description="Bacterial type II secretion system protein E" evidence="4">
    <location>
        <begin position="397"/>
        <end position="411"/>
    </location>
</feature>
<dbReference type="InterPro" id="IPR037257">
    <property type="entry name" value="T2SS_E_N_sf"/>
</dbReference>
<accession>A0A3B9IPX4</accession>
<dbReference type="SUPFAM" id="SSF160246">
    <property type="entry name" value="EspE N-terminal domain-like"/>
    <property type="match status" value="1"/>
</dbReference>